<evidence type="ECO:0000256" key="3">
    <source>
        <dbReference type="ARBA" id="ARBA00023125"/>
    </source>
</evidence>
<proteinExistence type="inferred from homology"/>
<keyword evidence="6" id="KW-1185">Reference proteome</keyword>
<dbReference type="AlphaFoldDB" id="A0A5R8M688"/>
<dbReference type="PANTHER" id="PTHR43140">
    <property type="entry name" value="TYPE-1 RESTRICTION ENZYME ECOKI SPECIFICITY PROTEIN"/>
    <property type="match status" value="1"/>
</dbReference>
<keyword evidence="3" id="KW-0238">DNA-binding</keyword>
<keyword evidence="2" id="KW-0680">Restriction system</keyword>
<dbReference type="RefSeq" id="WP_193555754.1">
    <property type="nucleotide sequence ID" value="NZ_VBUI01000053.1"/>
</dbReference>
<dbReference type="InterPro" id="IPR000055">
    <property type="entry name" value="Restrct_endonuc_typeI_TRD"/>
</dbReference>
<dbReference type="Proteomes" id="UP000306973">
    <property type="component" value="Unassembled WGS sequence"/>
</dbReference>
<reference evidence="5 6" key="1">
    <citation type="journal article" date="2007" name="Int. J. Syst. Evol. Microbiol.">
        <title>Halomonas saccharevitans sp. nov., Halomonas arcis sp. nov. and Halomonas subterranea sp. nov., halophilic bacteria isolated from hypersaline environments of China.</title>
        <authorList>
            <person name="Xu X.W."/>
            <person name="Wu Y.H."/>
            <person name="Zhou Z."/>
            <person name="Wang C.S."/>
            <person name="Zhou Y.G."/>
            <person name="Zhang H.B."/>
            <person name="Wang Y."/>
            <person name="Wu M."/>
        </authorList>
    </citation>
    <scope>NUCLEOTIDE SEQUENCE [LARGE SCALE GENOMIC DNA]</scope>
    <source>
        <strain evidence="5 6">TBZ3</strain>
    </source>
</reference>
<evidence type="ECO:0000256" key="1">
    <source>
        <dbReference type="ARBA" id="ARBA00010923"/>
    </source>
</evidence>
<dbReference type="EMBL" id="VBUI01000053">
    <property type="protein sequence ID" value="TLF45077.1"/>
    <property type="molecule type" value="Genomic_DNA"/>
</dbReference>
<comment type="caution">
    <text evidence="5">The sequence shown here is derived from an EMBL/GenBank/DDBJ whole genome shotgun (WGS) entry which is preliminary data.</text>
</comment>
<organism evidence="5 6">
    <name type="scientific">Halomonas urmiana</name>
    <dbReference type="NCBI Taxonomy" id="490901"/>
    <lineage>
        <taxon>Bacteria</taxon>
        <taxon>Pseudomonadati</taxon>
        <taxon>Pseudomonadota</taxon>
        <taxon>Gammaproteobacteria</taxon>
        <taxon>Oceanospirillales</taxon>
        <taxon>Halomonadaceae</taxon>
        <taxon>Halomonas</taxon>
    </lineage>
</organism>
<dbReference type="Pfam" id="PF01420">
    <property type="entry name" value="Methylase_S"/>
    <property type="match status" value="1"/>
</dbReference>
<feature type="non-terminal residue" evidence="5">
    <location>
        <position position="1"/>
    </location>
</feature>
<dbReference type="PANTHER" id="PTHR43140:SF1">
    <property type="entry name" value="TYPE I RESTRICTION ENZYME ECOKI SPECIFICITY SUBUNIT"/>
    <property type="match status" value="1"/>
</dbReference>
<sequence length="259" mass="28415">MPPVQVEVISWPSSGGEFHTQRRRAEKNLANARELFDGYLSSVFAQRGAGWVDQPLKDVCVDYGRGKSKHRPRNDPKLYGGDYPFIQTGDVRKSNHVIKEYSATYNEAGLAQSKLWPEGTICITIAANIAETGMLGFDACFPDSIIGLVVDEEKASKEYVEYLLQSVKTVLKAKGKGSAQDNINLGTFEKEKFPFPPLGKQVEIAANLHELSSTVSSLEAIYQQKLSALAELKQSLLQKAFSGELTARKAEAAVEEATA</sequence>
<dbReference type="GO" id="GO:0009307">
    <property type="term" value="P:DNA restriction-modification system"/>
    <property type="evidence" value="ECO:0007669"/>
    <property type="project" value="UniProtKB-KW"/>
</dbReference>
<dbReference type="CDD" id="cd17282">
    <property type="entry name" value="RMtype1_S_Eco16444ORF1681_TRD1-CR1_like"/>
    <property type="match status" value="1"/>
</dbReference>
<protein>
    <recommendedName>
        <fullName evidence="4">Type I restriction modification DNA specificity domain-containing protein</fullName>
    </recommendedName>
</protein>
<dbReference type="SUPFAM" id="SSF116734">
    <property type="entry name" value="DNA methylase specificity domain"/>
    <property type="match status" value="1"/>
</dbReference>
<dbReference type="InterPro" id="IPR051212">
    <property type="entry name" value="Type-I_RE_S_subunit"/>
</dbReference>
<dbReference type="GO" id="GO:0003677">
    <property type="term" value="F:DNA binding"/>
    <property type="evidence" value="ECO:0007669"/>
    <property type="project" value="UniProtKB-KW"/>
</dbReference>
<evidence type="ECO:0000313" key="6">
    <source>
        <dbReference type="Proteomes" id="UP000306973"/>
    </source>
</evidence>
<accession>A0A5R8M688</accession>
<evidence type="ECO:0000313" key="5">
    <source>
        <dbReference type="EMBL" id="TLF45077.1"/>
    </source>
</evidence>
<comment type="similarity">
    <text evidence="1">Belongs to the type-I restriction system S methylase family.</text>
</comment>
<name>A0A5R8M688_9GAMM</name>
<feature type="domain" description="Type I restriction modification DNA specificity" evidence="4">
    <location>
        <begin position="50"/>
        <end position="223"/>
    </location>
</feature>
<dbReference type="InterPro" id="IPR044946">
    <property type="entry name" value="Restrct_endonuc_typeI_TRD_sf"/>
</dbReference>
<dbReference type="Gene3D" id="3.90.220.20">
    <property type="entry name" value="DNA methylase specificity domains"/>
    <property type="match status" value="2"/>
</dbReference>
<evidence type="ECO:0000256" key="2">
    <source>
        <dbReference type="ARBA" id="ARBA00022747"/>
    </source>
</evidence>
<gene>
    <name evidence="5" type="ORF">FEI13_18570</name>
</gene>
<evidence type="ECO:0000259" key="4">
    <source>
        <dbReference type="Pfam" id="PF01420"/>
    </source>
</evidence>